<accession>A0A7W9SNA4</accession>
<organism evidence="1 2">
    <name type="scientific">Armatimonas rosea</name>
    <dbReference type="NCBI Taxonomy" id="685828"/>
    <lineage>
        <taxon>Bacteria</taxon>
        <taxon>Bacillati</taxon>
        <taxon>Armatimonadota</taxon>
        <taxon>Armatimonadia</taxon>
        <taxon>Armatimonadales</taxon>
        <taxon>Armatimonadaceae</taxon>
        <taxon>Armatimonas</taxon>
    </lineage>
</organism>
<dbReference type="Proteomes" id="UP000520814">
    <property type="component" value="Unassembled WGS sequence"/>
</dbReference>
<evidence type="ECO:0000313" key="1">
    <source>
        <dbReference type="EMBL" id="MBB6049746.1"/>
    </source>
</evidence>
<reference evidence="1 2" key="1">
    <citation type="submission" date="2020-08" db="EMBL/GenBank/DDBJ databases">
        <title>Genomic Encyclopedia of Type Strains, Phase IV (KMG-IV): sequencing the most valuable type-strain genomes for metagenomic binning, comparative biology and taxonomic classification.</title>
        <authorList>
            <person name="Goeker M."/>
        </authorList>
    </citation>
    <scope>NUCLEOTIDE SEQUENCE [LARGE SCALE GENOMIC DNA]</scope>
    <source>
        <strain evidence="1 2">DSM 23562</strain>
    </source>
</reference>
<comment type="caution">
    <text evidence="1">The sequence shown here is derived from an EMBL/GenBank/DDBJ whole genome shotgun (WGS) entry which is preliminary data.</text>
</comment>
<dbReference type="AlphaFoldDB" id="A0A7W9SNA4"/>
<keyword evidence="2" id="KW-1185">Reference proteome</keyword>
<protein>
    <submittedName>
        <fullName evidence="1">Uncharacterized protein</fullName>
    </submittedName>
</protein>
<dbReference type="EMBL" id="JACHGW010000001">
    <property type="protein sequence ID" value="MBB6049746.1"/>
    <property type="molecule type" value="Genomic_DNA"/>
</dbReference>
<proteinExistence type="predicted"/>
<evidence type="ECO:0000313" key="2">
    <source>
        <dbReference type="Proteomes" id="UP000520814"/>
    </source>
</evidence>
<gene>
    <name evidence="1" type="ORF">HNQ39_001508</name>
</gene>
<name>A0A7W9SNA4_ARMRO</name>
<dbReference type="RefSeq" id="WP_184193341.1">
    <property type="nucleotide sequence ID" value="NZ_JACHGW010000001.1"/>
</dbReference>
<sequence length="189" mass="20506">MSAPIRFWGRVVSLRPRLVLTKFEGSTEASCPGYILTLEGTLTEGSAPPVGSTFTVAIGPATMQNRELALGDLLRGDAHPVPDGLPDVPAQLYKVGVLRLIARTETEIPLDPPRTDSPLSPDDVERAPRRALAIKCLLSERGGCRDCSHAVLACVVRLTDPRNYRTGRWSQVPACLGPESCPHFIPRED</sequence>